<dbReference type="AlphaFoldDB" id="F3YBJ4"/>
<evidence type="ECO:0000313" key="1">
    <source>
        <dbReference type="EMBL" id="BAK21872.1"/>
    </source>
</evidence>
<dbReference type="HOGENOM" id="CLU_2955198_0_0_9"/>
<sequence length="59" mass="6824">MPRQTKAIQKFKVINYDANSDIIPDISKVILPPDLSLAVYNLIIDDQREKRLEQANEKI</sequence>
<dbReference type="Proteomes" id="UP000008456">
    <property type="component" value="Chromosome"/>
</dbReference>
<accession>F3YBJ4</accession>
<dbReference type="EMBL" id="AP012200">
    <property type="protein sequence ID" value="BAK21872.1"/>
    <property type="molecule type" value="Genomic_DNA"/>
</dbReference>
<organism evidence="1 2">
    <name type="scientific">Melissococcus plutonius (strain ATCC 35311 / DSM 29964 / CIP 104052 / LMG 20360 / NCIMB 702443)</name>
    <dbReference type="NCBI Taxonomy" id="940190"/>
    <lineage>
        <taxon>Bacteria</taxon>
        <taxon>Bacillati</taxon>
        <taxon>Bacillota</taxon>
        <taxon>Bacilli</taxon>
        <taxon>Lactobacillales</taxon>
        <taxon>Enterococcaceae</taxon>
        <taxon>Melissococcus</taxon>
    </lineage>
</organism>
<dbReference type="KEGG" id="mps:MPTP_1443"/>
<dbReference type="RefSeq" id="WP_013774308.1">
    <property type="nucleotide sequence ID" value="NC_015516.1"/>
</dbReference>
<dbReference type="STRING" id="940190.MPTP_1443"/>
<proteinExistence type="predicted"/>
<reference key="2">
    <citation type="submission" date="2011-04" db="EMBL/GenBank/DDBJ databases">
        <title>Whole genome sequence of Melissococcus plutonius ATCC 35311.</title>
        <authorList>
            <person name="Okumura K."/>
            <person name="Arai R."/>
            <person name="Osaki M."/>
            <person name="Okura M."/>
            <person name="Kirikae T."/>
            <person name="Takamatsu D."/>
            <person name="Akiyama T."/>
        </authorList>
    </citation>
    <scope>NUCLEOTIDE SEQUENCE</scope>
    <source>
        <strain>ATCC 35311</strain>
    </source>
</reference>
<evidence type="ECO:0000313" key="2">
    <source>
        <dbReference type="Proteomes" id="UP000008456"/>
    </source>
</evidence>
<name>F3YBJ4_MELPT</name>
<protein>
    <submittedName>
        <fullName evidence="1">Uncharacterized protein</fullName>
    </submittedName>
</protein>
<keyword evidence="2" id="KW-1185">Reference proteome</keyword>
<gene>
    <name evidence="1" type="ordered locus">MPTP_1443</name>
</gene>
<reference evidence="1 2" key="1">
    <citation type="journal article" date="2011" name="J. Bacteriol.">
        <title>Complete genome sequence of Melissococcus plutonius ATCC 35311.</title>
        <authorList>
            <person name="Okumura K."/>
            <person name="Arai R."/>
            <person name="Okura M."/>
            <person name="Kirikae T."/>
            <person name="Takamatsu D."/>
            <person name="Osaki M."/>
            <person name="Miyoshi-Akiyama T."/>
        </authorList>
    </citation>
    <scope>NUCLEOTIDE SEQUENCE [LARGE SCALE GENOMIC DNA]</scope>
    <source>
        <strain evidence="2">ATCC 35311 / CIP 104052 / LMG 20360 / NCIMB 702443</strain>
    </source>
</reference>